<evidence type="ECO:0000259" key="1">
    <source>
        <dbReference type="Pfam" id="PF10543"/>
    </source>
</evidence>
<name>A8MHZ4_ALKOO</name>
<dbReference type="STRING" id="350688.Clos_1886"/>
<dbReference type="AlphaFoldDB" id="A8MHZ4"/>
<dbReference type="RefSeq" id="WP_012159738.1">
    <property type="nucleotide sequence ID" value="NC_009922.1"/>
</dbReference>
<dbReference type="InterPro" id="IPR018873">
    <property type="entry name" value="KilA-N_DNA-bd_domain"/>
</dbReference>
<gene>
    <name evidence="2" type="ordered locus">Clos_1886</name>
</gene>
<protein>
    <recommendedName>
        <fullName evidence="1">KilA-N DNA-binding domain-containing protein</fullName>
    </recommendedName>
</protein>
<dbReference type="Pfam" id="PF10543">
    <property type="entry name" value="ORF6N"/>
    <property type="match status" value="1"/>
</dbReference>
<evidence type="ECO:0000313" key="2">
    <source>
        <dbReference type="EMBL" id="ABW19426.1"/>
    </source>
</evidence>
<organism evidence="2 3">
    <name type="scientific">Alkaliphilus oremlandii (strain OhILAs)</name>
    <name type="common">Clostridium oremlandii (strain OhILAs)</name>
    <dbReference type="NCBI Taxonomy" id="350688"/>
    <lineage>
        <taxon>Bacteria</taxon>
        <taxon>Bacillati</taxon>
        <taxon>Bacillota</taxon>
        <taxon>Clostridia</taxon>
        <taxon>Peptostreptococcales</taxon>
        <taxon>Natronincolaceae</taxon>
        <taxon>Alkaliphilus</taxon>
    </lineage>
</organism>
<proteinExistence type="predicted"/>
<dbReference type="OrthoDB" id="9812611at2"/>
<accession>A8MHZ4</accession>
<feature type="domain" description="KilA-N DNA-binding" evidence="1">
    <location>
        <begin position="26"/>
        <end position="107"/>
    </location>
</feature>
<reference evidence="3" key="1">
    <citation type="submission" date="2007-10" db="EMBL/GenBank/DDBJ databases">
        <title>Complete genome of Alkaliphilus oremlandii OhILAs.</title>
        <authorList>
            <person name="Copeland A."/>
            <person name="Lucas S."/>
            <person name="Lapidus A."/>
            <person name="Barry K."/>
            <person name="Detter J.C."/>
            <person name="Glavina del Rio T."/>
            <person name="Hammon N."/>
            <person name="Israni S."/>
            <person name="Dalin E."/>
            <person name="Tice H."/>
            <person name="Pitluck S."/>
            <person name="Chain P."/>
            <person name="Malfatti S."/>
            <person name="Shin M."/>
            <person name="Vergez L."/>
            <person name="Schmutz J."/>
            <person name="Larimer F."/>
            <person name="Land M."/>
            <person name="Hauser L."/>
            <person name="Kyrpides N."/>
            <person name="Mikhailova N."/>
            <person name="Stolz J.F."/>
            <person name="Dawson A."/>
            <person name="Fisher E."/>
            <person name="Crable B."/>
            <person name="Perera E."/>
            <person name="Lisak J."/>
            <person name="Ranganathan M."/>
            <person name="Basu P."/>
            <person name="Richardson P."/>
        </authorList>
    </citation>
    <scope>NUCLEOTIDE SEQUENCE [LARGE SCALE GENOMIC DNA]</scope>
    <source>
        <strain evidence="3">OhILAs</strain>
    </source>
</reference>
<dbReference type="HOGENOM" id="CLU_1307984_0_0_9"/>
<dbReference type="Proteomes" id="UP000000269">
    <property type="component" value="Chromosome"/>
</dbReference>
<dbReference type="eggNOG" id="ENOG50314TF">
    <property type="taxonomic scope" value="Bacteria"/>
</dbReference>
<keyword evidence="3" id="KW-1185">Reference proteome</keyword>
<dbReference type="EMBL" id="CP000853">
    <property type="protein sequence ID" value="ABW19426.1"/>
    <property type="molecule type" value="Genomic_DNA"/>
</dbReference>
<evidence type="ECO:0000313" key="3">
    <source>
        <dbReference type="Proteomes" id="UP000000269"/>
    </source>
</evidence>
<sequence length="210" mass="24483">MNDLILKGKFNLDDMEFCHIEGGFGRGKKSMLAKDIAQIHKKTIDEINRAVNRNRKRFKDNIDIIDLKDTNFVTHLMSNGIYTQNAMNRSNNIYLLSERGYAKLLKILEDDFAWEQYEKLVDGYFNMRELIEEKQVLAESIKTDKIDIHKEKLDKAMVTSNYLVEYVKSMSGYMPSHLLESFTTAIQAVNIDIVDSLKKMNKFNQPESRQ</sequence>
<dbReference type="KEGG" id="aoe:Clos_1886"/>